<feature type="region of interest" description="Uridylyltransferase" evidence="8">
    <location>
        <begin position="1"/>
        <end position="346"/>
    </location>
</feature>
<dbReference type="InterPro" id="IPR006674">
    <property type="entry name" value="HD_domain"/>
</dbReference>
<accession>A0ABV7WTV9</accession>
<evidence type="ECO:0000256" key="7">
    <source>
        <dbReference type="ARBA" id="ARBA00047968"/>
    </source>
</evidence>
<evidence type="ECO:0000313" key="12">
    <source>
        <dbReference type="Proteomes" id="UP001595710"/>
    </source>
</evidence>
<protein>
    <recommendedName>
        <fullName evidence="8">Bifunctional uridylyltransferase/uridylyl-removing enzyme</fullName>
        <shortName evidence="8">UTase/UR</shortName>
    </recommendedName>
    <alternativeName>
        <fullName evidence="8">Bifunctional [protein-PII] modification enzyme</fullName>
    </alternativeName>
    <alternativeName>
        <fullName evidence="8">Bifunctional nitrogen sensor protein</fullName>
    </alternativeName>
    <domain>
        <recommendedName>
            <fullName evidence="8">[Protein-PII] uridylyltransferase</fullName>
            <shortName evidence="8">PII uridylyltransferase</shortName>
            <shortName evidence="8">UTase</shortName>
            <ecNumber evidence="8">2.7.7.59</ecNumber>
        </recommendedName>
    </domain>
    <domain>
        <recommendedName>
            <fullName evidence="8">[Protein-PII]-UMP uridylyl-removing enzyme</fullName>
            <shortName evidence="8">UR</shortName>
            <ecNumber evidence="8">3.1.4.-</ecNumber>
        </recommendedName>
    </domain>
</protein>
<dbReference type="Pfam" id="PF08335">
    <property type="entry name" value="GlnD_UR_UTase"/>
    <property type="match status" value="1"/>
</dbReference>
<dbReference type="PANTHER" id="PTHR47320">
    <property type="entry name" value="BIFUNCTIONAL URIDYLYLTRANSFERASE/URIDYLYL-REMOVING ENZYME"/>
    <property type="match status" value="1"/>
</dbReference>
<dbReference type="SUPFAM" id="SSF81593">
    <property type="entry name" value="Nucleotidyltransferase substrate binding subunit/domain"/>
    <property type="match status" value="1"/>
</dbReference>
<dbReference type="CDD" id="cd04900">
    <property type="entry name" value="ACT_UUR-like_1"/>
    <property type="match status" value="1"/>
</dbReference>
<dbReference type="CDD" id="cd04899">
    <property type="entry name" value="ACT_ACR-UUR-like_2"/>
    <property type="match status" value="1"/>
</dbReference>
<dbReference type="InterPro" id="IPR003607">
    <property type="entry name" value="HD/PDEase_dom"/>
</dbReference>
<keyword evidence="2 8" id="KW-0548">Nucleotidyltransferase</keyword>
<keyword evidence="5 8" id="KW-0460">Magnesium</keyword>
<dbReference type="GO" id="GO:0008773">
    <property type="term" value="F:[protein-PII] uridylyltransferase activity"/>
    <property type="evidence" value="ECO:0007669"/>
    <property type="project" value="UniProtKB-EC"/>
</dbReference>
<dbReference type="EC" id="3.1.4.-" evidence="8"/>
<evidence type="ECO:0000256" key="5">
    <source>
        <dbReference type="ARBA" id="ARBA00022842"/>
    </source>
</evidence>
<comment type="similarity">
    <text evidence="8">Belongs to the GlnD family.</text>
</comment>
<reference evidence="12" key="1">
    <citation type="journal article" date="2019" name="Int. J. Syst. Evol. Microbiol.">
        <title>The Global Catalogue of Microorganisms (GCM) 10K type strain sequencing project: providing services to taxonomists for standard genome sequencing and annotation.</title>
        <authorList>
            <consortium name="The Broad Institute Genomics Platform"/>
            <consortium name="The Broad Institute Genome Sequencing Center for Infectious Disease"/>
            <person name="Wu L."/>
            <person name="Ma J."/>
        </authorList>
    </citation>
    <scope>NUCLEOTIDE SEQUENCE [LARGE SCALE GENOMIC DNA]</scope>
    <source>
        <strain evidence="12">CECT 8288</strain>
    </source>
</reference>
<dbReference type="PROSITE" id="PS51831">
    <property type="entry name" value="HD"/>
    <property type="match status" value="1"/>
</dbReference>
<dbReference type="InterPro" id="IPR013546">
    <property type="entry name" value="PII_UdlTrfase/GS_AdlTrfase"/>
</dbReference>
<comment type="caution">
    <text evidence="8">Lacks conserved residue(s) required for the propagation of feature annotation.</text>
</comment>
<organism evidence="11 12">
    <name type="scientific">Reinekea marina</name>
    <dbReference type="NCBI Taxonomy" id="1310421"/>
    <lineage>
        <taxon>Bacteria</taxon>
        <taxon>Pseudomonadati</taxon>
        <taxon>Pseudomonadota</taxon>
        <taxon>Gammaproteobacteria</taxon>
        <taxon>Oceanospirillales</taxon>
        <taxon>Saccharospirillaceae</taxon>
        <taxon>Reinekea</taxon>
    </lineage>
</organism>
<dbReference type="PROSITE" id="PS51671">
    <property type="entry name" value="ACT"/>
    <property type="match status" value="2"/>
</dbReference>
<comment type="cofactor">
    <cofactor evidence="8">
        <name>Mg(2+)</name>
        <dbReference type="ChEBI" id="CHEBI:18420"/>
    </cofactor>
</comment>
<evidence type="ECO:0000256" key="4">
    <source>
        <dbReference type="ARBA" id="ARBA00022801"/>
    </source>
</evidence>
<dbReference type="CDD" id="cd05401">
    <property type="entry name" value="NT_GlnE_GlnD_like"/>
    <property type="match status" value="1"/>
</dbReference>
<comment type="domain">
    <text evidence="8">Has four distinct domains: an N-terminal nucleotidyltransferase (NT) domain responsible for UTase activity, a central HD domain that encodes UR activity, and two C-terminal ACT domains that seem to have a role in glutamine sensing.</text>
</comment>
<dbReference type="EC" id="2.7.7.59" evidence="8"/>
<dbReference type="InterPro" id="IPR045865">
    <property type="entry name" value="ACT-like_dom_sf"/>
</dbReference>
<feature type="domain" description="ACT" evidence="9">
    <location>
        <begin position="820"/>
        <end position="895"/>
    </location>
</feature>
<dbReference type="SUPFAM" id="SSF81301">
    <property type="entry name" value="Nucleotidyltransferase"/>
    <property type="match status" value="1"/>
</dbReference>
<dbReference type="InterPro" id="IPR002912">
    <property type="entry name" value="ACT_dom"/>
</dbReference>
<gene>
    <name evidence="8 11" type="primary">glnD</name>
    <name evidence="11" type="ORF">ACFOND_13515</name>
</gene>
<keyword evidence="6 8" id="KW-0511">Multifunctional enzyme</keyword>
<dbReference type="SUPFAM" id="SSF55021">
    <property type="entry name" value="ACT-like"/>
    <property type="match status" value="2"/>
</dbReference>
<comment type="function">
    <text evidence="8">Modifies, by uridylylation and deuridylylation, the PII regulatory proteins (GlnB and homologs), in response to the nitrogen status of the cell that GlnD senses through the glutamine level. Under low glutamine levels, catalyzes the conversion of the PII proteins and UTP to PII-UMP and PPi, while under higher glutamine levels, GlnD hydrolyzes PII-UMP to PII and UMP (deuridylylation). Thus, controls uridylylation state and activity of the PII proteins, and plays an important role in the regulation of nitrogen metabolism.</text>
</comment>
<keyword evidence="4 8" id="KW-0378">Hydrolase</keyword>
<dbReference type="Pfam" id="PF01909">
    <property type="entry name" value="NTP_transf_2"/>
    <property type="match status" value="1"/>
</dbReference>
<comment type="catalytic activity">
    <reaction evidence="8">
        <text>[protein-PII]-uridylyl-L-tyrosine + H2O = [protein-PII]-L-tyrosine + UMP + H(+)</text>
        <dbReference type="Rhea" id="RHEA:48600"/>
        <dbReference type="Rhea" id="RHEA-COMP:12147"/>
        <dbReference type="Rhea" id="RHEA-COMP:12148"/>
        <dbReference type="ChEBI" id="CHEBI:15377"/>
        <dbReference type="ChEBI" id="CHEBI:15378"/>
        <dbReference type="ChEBI" id="CHEBI:46858"/>
        <dbReference type="ChEBI" id="CHEBI:57865"/>
        <dbReference type="ChEBI" id="CHEBI:90602"/>
    </reaction>
</comment>
<feature type="domain" description="HD" evidence="10">
    <location>
        <begin position="465"/>
        <end position="587"/>
    </location>
</feature>
<feature type="domain" description="ACT" evidence="9">
    <location>
        <begin position="710"/>
        <end position="797"/>
    </location>
</feature>
<evidence type="ECO:0000259" key="10">
    <source>
        <dbReference type="PROSITE" id="PS51831"/>
    </source>
</evidence>
<dbReference type="CDD" id="cd00077">
    <property type="entry name" value="HDc"/>
    <property type="match status" value="1"/>
</dbReference>
<sequence>MDLSRYADEKLLDKAALIEQLKTEPAIPTLKAALDNLSKVLDQRFVKGKPIRSLVCGRAWAMDMLLQSIWTQFTWENPEKVAIIAVGGYGRGELLPKSDIDLLFLFESEKDIDNNVSSLQSFITLLWDIKLEVGHSVRTIKACVNEAIADVTVTTNLMESRTIVGSHELCEAITEAASPTNIWPSKDFYKAKMNEQSIRHGKYNETEYNLEPNVKAGPGALRDIQNIGWVAKRHFGDDSLQDLVERNFLTDSEYHELLEGQDFLWRVRYALHMNTGREEDRLLFNLQEQVADLFGYVEREGLLAVEHLMQDYFRQVFKLRALNIMLLQHFDEEILGDKNKEQEVIELNSRFVVIDGYIQVTQDNVFQRTPSALLEIFVLCAQTPEVKDIKASTLRLILASHRLIDGHFRQDLRNITFFMELLRCPMGVSTNLRRMNQYGVLGLYLPEFGKVVGQMQFDLFHAYTVDAHTLLTIRNLRKFRHKSNTKRFPIATKVVQQLPKVELVYIAALYHDIGKGRDSDHSVEGAIDAKRFCIRHRLSEWDTELVTWLVRNHLLMSMTSQRQDISDPEVVNQFAQQVGTSQRLEYLYVLTVADIYATNPNLWNSWRASLLKQLYESTKIALRRGLSNPVDKDEWIAQTKSKAMELLVEDGFTQEDFIALWDNPGDDYFLRETPENIAWHSRAIANHGKNVPLVLLKETNTGAGYAGGTQVFVYAPDRPYLFTDIATTLSNLNLVIQDARIMTSSSSNFSLDTFIVLEADGTSIGDNSERLKEIQHKLLLAIQDPDSISATHRRISRQLKHFQVPIEITISNDSINPKTIVEVVAADRPGLLADIGRCFKEQNLILQNARISTLAEHVEDVFFVVNQDGEPLQSTEEVENLQKALTQTISEVLDR</sequence>
<proteinExistence type="inferred from homology"/>
<dbReference type="RefSeq" id="WP_290282268.1">
    <property type="nucleotide sequence ID" value="NZ_JAUFQI010000001.1"/>
</dbReference>
<evidence type="ECO:0000256" key="2">
    <source>
        <dbReference type="ARBA" id="ARBA00022695"/>
    </source>
</evidence>
<dbReference type="Proteomes" id="UP001595710">
    <property type="component" value="Unassembled WGS sequence"/>
</dbReference>
<keyword evidence="3" id="KW-0677">Repeat</keyword>
<dbReference type="Gene3D" id="1.10.3090.10">
    <property type="entry name" value="cca-adding enzyme, domain 2"/>
    <property type="match status" value="1"/>
</dbReference>
<dbReference type="Gene3D" id="3.30.460.10">
    <property type="entry name" value="Beta Polymerase, domain 2"/>
    <property type="match status" value="1"/>
</dbReference>
<name>A0ABV7WTV9_9GAMM</name>
<dbReference type="InterPro" id="IPR043519">
    <property type="entry name" value="NT_sf"/>
</dbReference>
<dbReference type="HAMAP" id="MF_00277">
    <property type="entry name" value="PII_uridylyl_transf"/>
    <property type="match status" value="1"/>
</dbReference>
<comment type="catalytic activity">
    <reaction evidence="8">
        <text>[protein-PII]-L-tyrosine + UTP = [protein-PII]-uridylyl-L-tyrosine + diphosphate</text>
        <dbReference type="Rhea" id="RHEA:13673"/>
        <dbReference type="Rhea" id="RHEA-COMP:12147"/>
        <dbReference type="Rhea" id="RHEA-COMP:12148"/>
        <dbReference type="ChEBI" id="CHEBI:33019"/>
        <dbReference type="ChEBI" id="CHEBI:46398"/>
        <dbReference type="ChEBI" id="CHEBI:46858"/>
        <dbReference type="ChEBI" id="CHEBI:90602"/>
        <dbReference type="EC" id="2.7.7.59"/>
    </reaction>
</comment>
<comment type="activity regulation">
    <text evidence="8">Uridylyltransferase (UTase) activity is inhibited by glutamine, while glutamine activates uridylyl-removing (UR) activity.</text>
</comment>
<comment type="caution">
    <text evidence="11">The sequence shown here is derived from an EMBL/GenBank/DDBJ whole genome shotgun (WGS) entry which is preliminary data.</text>
</comment>
<dbReference type="PANTHER" id="PTHR47320:SF1">
    <property type="entry name" value="BIFUNCTIONAL URIDYLYLTRANSFERASE_URIDYLYL-REMOVING ENZYME"/>
    <property type="match status" value="1"/>
</dbReference>
<dbReference type="PIRSF" id="PIRSF006288">
    <property type="entry name" value="PII_uridyltransf"/>
    <property type="match status" value="1"/>
</dbReference>
<comment type="catalytic activity">
    <reaction evidence="7">
        <text>guanosine 3',5'-bis(diphosphate) + H2O = GDP + diphosphate + H(+)</text>
        <dbReference type="Rhea" id="RHEA:14253"/>
        <dbReference type="ChEBI" id="CHEBI:15377"/>
        <dbReference type="ChEBI" id="CHEBI:15378"/>
        <dbReference type="ChEBI" id="CHEBI:33019"/>
        <dbReference type="ChEBI" id="CHEBI:58189"/>
        <dbReference type="ChEBI" id="CHEBI:77828"/>
        <dbReference type="EC" id="3.1.7.2"/>
    </reaction>
</comment>
<dbReference type="SUPFAM" id="SSF109604">
    <property type="entry name" value="HD-domain/PDEase-like"/>
    <property type="match status" value="1"/>
</dbReference>
<dbReference type="NCBIfam" id="TIGR01693">
    <property type="entry name" value="UTase_glnD"/>
    <property type="match status" value="1"/>
</dbReference>
<evidence type="ECO:0000256" key="8">
    <source>
        <dbReference type="HAMAP-Rule" id="MF_00277"/>
    </source>
</evidence>
<evidence type="ECO:0000313" key="11">
    <source>
        <dbReference type="EMBL" id="MFC3702657.1"/>
    </source>
</evidence>
<evidence type="ECO:0000259" key="9">
    <source>
        <dbReference type="PROSITE" id="PS51671"/>
    </source>
</evidence>
<keyword evidence="1 8" id="KW-0808">Transferase</keyword>
<evidence type="ECO:0000256" key="1">
    <source>
        <dbReference type="ARBA" id="ARBA00022679"/>
    </source>
</evidence>
<dbReference type="EMBL" id="JBHRYN010000014">
    <property type="protein sequence ID" value="MFC3702657.1"/>
    <property type="molecule type" value="Genomic_DNA"/>
</dbReference>
<evidence type="ECO:0000256" key="3">
    <source>
        <dbReference type="ARBA" id="ARBA00022737"/>
    </source>
</evidence>
<evidence type="ECO:0000256" key="6">
    <source>
        <dbReference type="ARBA" id="ARBA00023268"/>
    </source>
</evidence>
<dbReference type="Pfam" id="PF01966">
    <property type="entry name" value="HD"/>
    <property type="match status" value="1"/>
</dbReference>
<keyword evidence="12" id="KW-1185">Reference proteome</keyword>
<dbReference type="SMART" id="SM00471">
    <property type="entry name" value="HDc"/>
    <property type="match status" value="1"/>
</dbReference>
<dbReference type="InterPro" id="IPR002934">
    <property type="entry name" value="Polymerase_NTP_transf_dom"/>
</dbReference>
<dbReference type="InterPro" id="IPR010043">
    <property type="entry name" value="UTase/UR"/>
</dbReference>